<dbReference type="GO" id="GO:0045003">
    <property type="term" value="P:double-strand break repair via synthesis-dependent strand annealing"/>
    <property type="evidence" value="ECO:0007669"/>
    <property type="project" value="TreeGrafter"/>
</dbReference>
<dbReference type="VEuPathDB" id="VectorBase:GPPI042900"/>
<keyword evidence="5" id="KW-1185">Reference proteome</keyword>
<evidence type="ECO:0000256" key="3">
    <source>
        <dbReference type="SAM" id="MobiDB-lite"/>
    </source>
</evidence>
<feature type="compositionally biased region" description="Acidic residues" evidence="3">
    <location>
        <begin position="142"/>
        <end position="156"/>
    </location>
</feature>
<dbReference type="Gene3D" id="3.40.50.300">
    <property type="entry name" value="P-loop containing nucleotide triphosphate hydrolases"/>
    <property type="match status" value="1"/>
</dbReference>
<dbReference type="CDD" id="cd18793">
    <property type="entry name" value="SF2_C_SNF"/>
    <property type="match status" value="1"/>
</dbReference>
<accession>A0A1B0BWR4</accession>
<reference evidence="4" key="2">
    <citation type="submission" date="2020-05" db="UniProtKB">
        <authorList>
            <consortium name="EnsemblMetazoa"/>
        </authorList>
    </citation>
    <scope>IDENTIFICATION</scope>
    <source>
        <strain evidence="4">IAEA</strain>
    </source>
</reference>
<evidence type="ECO:0000313" key="5">
    <source>
        <dbReference type="Proteomes" id="UP000092460"/>
    </source>
</evidence>
<evidence type="ECO:0000256" key="1">
    <source>
        <dbReference type="ARBA" id="ARBA00022801"/>
    </source>
</evidence>
<dbReference type="InterPro" id="IPR049730">
    <property type="entry name" value="SNF2/RAD54-like_C"/>
</dbReference>
<dbReference type="Proteomes" id="UP000092460">
    <property type="component" value="Unassembled WGS sequence"/>
</dbReference>
<dbReference type="EMBL" id="JXJN01021948">
    <property type="status" value="NOT_ANNOTATED_CDS"/>
    <property type="molecule type" value="Genomic_DNA"/>
</dbReference>
<organism evidence="4 5">
    <name type="scientific">Glossina palpalis gambiensis</name>
    <dbReference type="NCBI Taxonomy" id="67801"/>
    <lineage>
        <taxon>Eukaryota</taxon>
        <taxon>Metazoa</taxon>
        <taxon>Ecdysozoa</taxon>
        <taxon>Arthropoda</taxon>
        <taxon>Hexapoda</taxon>
        <taxon>Insecta</taxon>
        <taxon>Pterygota</taxon>
        <taxon>Neoptera</taxon>
        <taxon>Endopterygota</taxon>
        <taxon>Diptera</taxon>
        <taxon>Brachycera</taxon>
        <taxon>Muscomorpha</taxon>
        <taxon>Hippoboscoidea</taxon>
        <taxon>Glossinidae</taxon>
        <taxon>Glossina</taxon>
    </lineage>
</organism>
<evidence type="ECO:0000256" key="2">
    <source>
        <dbReference type="ARBA" id="ARBA00023254"/>
    </source>
</evidence>
<evidence type="ECO:0000313" key="4">
    <source>
        <dbReference type="EnsemblMetazoa" id="GPPI042900-PA"/>
    </source>
</evidence>
<dbReference type="GO" id="GO:0007131">
    <property type="term" value="P:reciprocal meiotic recombination"/>
    <property type="evidence" value="ECO:0007669"/>
    <property type="project" value="TreeGrafter"/>
</dbReference>
<evidence type="ECO:0008006" key="6">
    <source>
        <dbReference type="Google" id="ProtNLM"/>
    </source>
</evidence>
<reference evidence="5" key="1">
    <citation type="submission" date="2015-01" db="EMBL/GenBank/DDBJ databases">
        <authorList>
            <person name="Aksoy S."/>
            <person name="Warren W."/>
            <person name="Wilson R.K."/>
        </authorList>
    </citation>
    <scope>NUCLEOTIDE SEQUENCE [LARGE SCALE GENOMIC DNA]</scope>
    <source>
        <strain evidence="5">IAEA</strain>
    </source>
</reference>
<dbReference type="STRING" id="67801.A0A1B0BWR4"/>
<sequence length="156" mass="17883">MFNPELSRKFMLSDFMLAAIKANSNDKAVSKAGGCGLHLIGANRLFMFDPDWNPANDEQAMERRAEKTLFYLSSCGMIVHLICRSGTIIPITRVCQIVFYRKFGKLSFVFHHRSQGECEKTDDSKENTENDTKSECRNNIIYDDDNDEDFADYNDD</sequence>
<protein>
    <recommendedName>
        <fullName evidence="6">Helicase C-terminal domain-containing protein</fullName>
    </recommendedName>
</protein>
<dbReference type="PANTHER" id="PTHR45629:SF7">
    <property type="entry name" value="DNA EXCISION REPAIR PROTEIN ERCC-6-RELATED"/>
    <property type="match status" value="1"/>
</dbReference>
<dbReference type="AlphaFoldDB" id="A0A1B0BWR4"/>
<proteinExistence type="predicted"/>
<dbReference type="SUPFAM" id="SSF52540">
    <property type="entry name" value="P-loop containing nucleoside triphosphate hydrolases"/>
    <property type="match status" value="1"/>
</dbReference>
<dbReference type="InterPro" id="IPR027417">
    <property type="entry name" value="P-loop_NTPase"/>
</dbReference>
<dbReference type="InterPro" id="IPR050496">
    <property type="entry name" value="SNF2_RAD54_helicase_repair"/>
</dbReference>
<dbReference type="GO" id="GO:0015616">
    <property type="term" value="F:DNA translocase activity"/>
    <property type="evidence" value="ECO:0007669"/>
    <property type="project" value="TreeGrafter"/>
</dbReference>
<keyword evidence="2" id="KW-0469">Meiosis</keyword>
<name>A0A1B0BWR4_9MUSC</name>
<feature type="region of interest" description="Disordered" evidence="3">
    <location>
        <begin position="119"/>
        <end position="156"/>
    </location>
</feature>
<dbReference type="GO" id="GO:0005634">
    <property type="term" value="C:nucleus"/>
    <property type="evidence" value="ECO:0007669"/>
    <property type="project" value="TreeGrafter"/>
</dbReference>
<dbReference type="EnsemblMetazoa" id="GPPI042900-RA">
    <property type="protein sequence ID" value="GPPI042900-PA"/>
    <property type="gene ID" value="GPPI042900"/>
</dbReference>
<keyword evidence="1" id="KW-0378">Hydrolase</keyword>
<dbReference type="GO" id="GO:0016787">
    <property type="term" value="F:hydrolase activity"/>
    <property type="evidence" value="ECO:0007669"/>
    <property type="project" value="UniProtKB-KW"/>
</dbReference>
<dbReference type="PANTHER" id="PTHR45629">
    <property type="entry name" value="SNF2/RAD54 FAMILY MEMBER"/>
    <property type="match status" value="1"/>
</dbReference>
<feature type="compositionally biased region" description="Basic and acidic residues" evidence="3">
    <location>
        <begin position="119"/>
        <end position="136"/>
    </location>
</feature>